<accession>A0A8R1WY32</accession>
<sequence length="203" mass="23690">MERKLNENPELKLEYVRFMREYQNLGHMTLSTKTNIHSTEHPQVFLPHHTIIRNESSTTRIRVVFDASAKTSTNISLNETLMVGPTIQDDLRRILMRFRIHQSYQQILWRENPNDPLEAYRLNTVTYGTSSAPFMAIRTLYFLADCEKDDLANAARITKRDFYVDDLLTGATDLLEAAKLQDDMLQLCERGGFSLRKWCSNRE</sequence>
<dbReference type="AlphaFoldDB" id="A0A8R1WY32"/>
<dbReference type="RefSeq" id="XP_008178368.1">
    <property type="nucleotide sequence ID" value="XM_008180146.1"/>
</dbReference>
<dbReference type="KEGG" id="api:103307819"/>
<dbReference type="OrthoDB" id="6626266at2759"/>
<keyword evidence="2" id="KW-1185">Reference proteome</keyword>
<dbReference type="PANTHER" id="PTHR47331">
    <property type="entry name" value="PHD-TYPE DOMAIN-CONTAINING PROTEIN"/>
    <property type="match status" value="1"/>
</dbReference>
<reference evidence="2" key="1">
    <citation type="submission" date="2010-06" db="EMBL/GenBank/DDBJ databases">
        <authorList>
            <person name="Jiang H."/>
            <person name="Abraham K."/>
            <person name="Ali S."/>
            <person name="Alsbrooks S.L."/>
            <person name="Anim B.N."/>
            <person name="Anosike U.S."/>
            <person name="Attaway T."/>
            <person name="Bandaranaike D.P."/>
            <person name="Battles P.K."/>
            <person name="Bell S.N."/>
            <person name="Bell A.V."/>
            <person name="Beltran B."/>
            <person name="Bickham C."/>
            <person name="Bustamante Y."/>
            <person name="Caleb T."/>
            <person name="Canada A."/>
            <person name="Cardenas V."/>
            <person name="Carter K."/>
            <person name="Chacko J."/>
            <person name="Chandrabose M.N."/>
            <person name="Chavez D."/>
            <person name="Chavez A."/>
            <person name="Chen L."/>
            <person name="Chu H.-S."/>
            <person name="Claassen K.J."/>
            <person name="Cockrell R."/>
            <person name="Collins M."/>
            <person name="Cooper J.A."/>
            <person name="Cree A."/>
            <person name="Curry S.M."/>
            <person name="Da Y."/>
            <person name="Dao M.D."/>
            <person name="Das B."/>
            <person name="Davila M.-L."/>
            <person name="Davy-Carroll L."/>
            <person name="Denson S."/>
            <person name="Dinh H."/>
            <person name="Ebong V.E."/>
            <person name="Edwards J.R."/>
            <person name="Egan A."/>
            <person name="El-Daye J."/>
            <person name="Escobedo L."/>
            <person name="Fernandez S."/>
            <person name="Fernando P.R."/>
            <person name="Flagg N."/>
            <person name="Forbes L.D."/>
            <person name="Fowler R.G."/>
            <person name="Fu Q."/>
            <person name="Gabisi R.A."/>
            <person name="Ganer J."/>
            <person name="Garbino Pronczuk A."/>
            <person name="Garcia R.M."/>
            <person name="Garner T."/>
            <person name="Garrett T.E."/>
            <person name="Gonzalez D.A."/>
            <person name="Hamid H."/>
            <person name="Hawkins E.S."/>
            <person name="Hirani K."/>
            <person name="Hogues M.E."/>
            <person name="Hollins B."/>
            <person name="Hsiao C.-H."/>
            <person name="Jabil R."/>
            <person name="James M.L."/>
            <person name="Jhangiani S.N."/>
            <person name="Johnson B."/>
            <person name="Johnson Q."/>
            <person name="Joshi V."/>
            <person name="Kalu J.B."/>
            <person name="Kam C."/>
            <person name="Kashfia A."/>
            <person name="Keebler J."/>
            <person name="Kisamo H."/>
            <person name="Kovar C.L."/>
            <person name="Lago L.A."/>
            <person name="Lai C.-Y."/>
            <person name="Laidlaw J."/>
            <person name="Lara F."/>
            <person name="Le T.-K."/>
            <person name="Lee S.L."/>
            <person name="Legall F.H."/>
            <person name="Lemon S.J."/>
            <person name="Lewis L.R."/>
            <person name="Li B."/>
            <person name="Liu Y."/>
            <person name="Liu Y.-S."/>
            <person name="Lopez J."/>
            <person name="Lozado R.J."/>
            <person name="Lu J."/>
            <person name="Madu R.C."/>
            <person name="Maheshwari M."/>
            <person name="Maheshwari R."/>
            <person name="Malloy K."/>
            <person name="Martinez E."/>
            <person name="Mathew T."/>
            <person name="Mercado I.C."/>
            <person name="Mercado C."/>
            <person name="Meyer B."/>
            <person name="Montgomery K."/>
            <person name="Morgan M.B."/>
            <person name="Munidasa M."/>
            <person name="Nazareth L.V."/>
            <person name="Nelson J."/>
            <person name="Ng B.M."/>
            <person name="Nguyen N.B."/>
            <person name="Nguyen P.Q."/>
            <person name="Nguyen T."/>
            <person name="Obregon M."/>
            <person name="Okwuonu G.O."/>
            <person name="Onwere C.G."/>
            <person name="Orozco G."/>
            <person name="Parra A."/>
            <person name="Patel S."/>
            <person name="Patil S."/>
            <person name="Perez A."/>
            <person name="Perez Y."/>
            <person name="Pham C."/>
            <person name="Primus E.L."/>
            <person name="Pu L.-L."/>
            <person name="Puazo M."/>
            <person name="Qin X."/>
            <person name="Quiroz J.B."/>
            <person name="Reese J."/>
            <person name="Richards S."/>
            <person name="Rives C.M."/>
            <person name="Robberts R."/>
            <person name="Ruiz S.J."/>
            <person name="Ruiz M.J."/>
            <person name="Santibanez J."/>
            <person name="Schneider B.W."/>
            <person name="Sisson I."/>
            <person name="Smith M."/>
            <person name="Sodergren E."/>
            <person name="Song X.-Z."/>
            <person name="Song B.B."/>
            <person name="Summersgill H."/>
            <person name="Thelus R."/>
            <person name="Thornton R.D."/>
            <person name="Trejos Z.Y."/>
            <person name="Usmani K."/>
            <person name="Vattathil S."/>
            <person name="Villasana D."/>
            <person name="Walker D.L."/>
            <person name="Wang S."/>
            <person name="Wang K."/>
            <person name="White C.S."/>
            <person name="Williams A.C."/>
            <person name="Williamson J."/>
            <person name="Wilson K."/>
            <person name="Woghiren I.O."/>
            <person name="Woodworth J.R."/>
            <person name="Worley K.C."/>
            <person name="Wright R.A."/>
            <person name="Wu W."/>
            <person name="Young L."/>
            <person name="Zhang L."/>
            <person name="Zhang J."/>
            <person name="Zhu Y."/>
            <person name="Muzny D.M."/>
            <person name="Weinstock G."/>
            <person name="Gibbs R.A."/>
        </authorList>
    </citation>
    <scope>NUCLEOTIDE SEQUENCE [LARGE SCALE GENOMIC DNA]</scope>
    <source>
        <strain evidence="2">LSR1</strain>
    </source>
</reference>
<proteinExistence type="predicted"/>
<dbReference type="EnsemblMetazoa" id="XM_008180146.1">
    <property type="protein sequence ID" value="XP_008178368.1"/>
    <property type="gene ID" value="LOC103307819"/>
</dbReference>
<dbReference type="GeneID" id="103307819"/>
<reference evidence="1" key="2">
    <citation type="submission" date="2022-06" db="UniProtKB">
        <authorList>
            <consortium name="EnsemblMetazoa"/>
        </authorList>
    </citation>
    <scope>IDENTIFICATION</scope>
</reference>
<dbReference type="Proteomes" id="UP000007819">
    <property type="component" value="Unassembled WGS sequence"/>
</dbReference>
<evidence type="ECO:0000313" key="2">
    <source>
        <dbReference type="Proteomes" id="UP000007819"/>
    </source>
</evidence>
<name>A0A8R1WY32_ACYPI</name>
<dbReference type="PANTHER" id="PTHR47331:SF5">
    <property type="entry name" value="RIBONUCLEASE H"/>
    <property type="match status" value="1"/>
</dbReference>
<dbReference type="InterPro" id="IPR043502">
    <property type="entry name" value="DNA/RNA_pol_sf"/>
</dbReference>
<evidence type="ECO:0008006" key="3">
    <source>
        <dbReference type="Google" id="ProtNLM"/>
    </source>
</evidence>
<protein>
    <recommendedName>
        <fullName evidence="3">Reverse transcriptase domain-containing protein</fullName>
    </recommendedName>
</protein>
<evidence type="ECO:0000313" key="1">
    <source>
        <dbReference type="EnsemblMetazoa" id="XP_008178368.1"/>
    </source>
</evidence>
<dbReference type="GO" id="GO:0071897">
    <property type="term" value="P:DNA biosynthetic process"/>
    <property type="evidence" value="ECO:0007669"/>
    <property type="project" value="UniProtKB-ARBA"/>
</dbReference>
<dbReference type="SUPFAM" id="SSF56672">
    <property type="entry name" value="DNA/RNA polymerases"/>
    <property type="match status" value="1"/>
</dbReference>
<organism evidence="1 2">
    <name type="scientific">Acyrthosiphon pisum</name>
    <name type="common">Pea aphid</name>
    <dbReference type="NCBI Taxonomy" id="7029"/>
    <lineage>
        <taxon>Eukaryota</taxon>
        <taxon>Metazoa</taxon>
        <taxon>Ecdysozoa</taxon>
        <taxon>Arthropoda</taxon>
        <taxon>Hexapoda</taxon>
        <taxon>Insecta</taxon>
        <taxon>Pterygota</taxon>
        <taxon>Neoptera</taxon>
        <taxon>Paraneoptera</taxon>
        <taxon>Hemiptera</taxon>
        <taxon>Sternorrhyncha</taxon>
        <taxon>Aphidomorpha</taxon>
        <taxon>Aphidoidea</taxon>
        <taxon>Aphididae</taxon>
        <taxon>Macrosiphini</taxon>
        <taxon>Acyrthosiphon</taxon>
    </lineage>
</organism>